<dbReference type="PANTHER" id="PTHR13382">
    <property type="entry name" value="MITOCHONDRIAL ATP SYNTHASE COUPLING FACTOR B"/>
    <property type="match status" value="1"/>
</dbReference>
<dbReference type="GO" id="GO:0005737">
    <property type="term" value="C:cytoplasm"/>
    <property type="evidence" value="ECO:0007669"/>
    <property type="project" value="TreeGrafter"/>
</dbReference>
<evidence type="ECO:0000313" key="3">
    <source>
        <dbReference type="Proteomes" id="UP001177003"/>
    </source>
</evidence>
<sequence length="470" mass="53196">MALNFSQRPIFPAHTSEDNLVSPLRMVNGGYGVEGMSDKGGDGYGKPRHGHVHGELHDRFSHGREIIDKSGSPDSVSKDIIDMLPSDPFGMEIDISTTFTAITGWLGDLEMEYGDYMRNRITNHKEDYGLFAGFNFFWSSAMRFQSFPTNFMYQDKYPTPTPTRTPTPTSYTMVDQDQHNVDVIMSFDHGSPSVLVPKSEEFVNISSSCPDVIGGEPHEAFVLALSYLQTRDLLLVERVCRSLCSTIRNDSLLWRNLHIDQPLNERITDDILVQLTNRAEGNLHCLSLIKCPKITDDALKRVLKTNPKLTKLSVPGCTRLTIEGILNNLKSFNSIAESGGIRHIRTGGFYGITIEHFEELKQLLGIEKNDRDNDLNPRYYHRGNLYSESDDDRAIDVEVCPRCQNLRLVYDCPGDSCQEKKDECPDFCRACIICIPRCCECGRCVHNSEYEETFSLEYLCSECLKQLPRG</sequence>
<organism evidence="2 3">
    <name type="scientific">Lactuca saligna</name>
    <name type="common">Willowleaf lettuce</name>
    <dbReference type="NCBI Taxonomy" id="75948"/>
    <lineage>
        <taxon>Eukaryota</taxon>
        <taxon>Viridiplantae</taxon>
        <taxon>Streptophyta</taxon>
        <taxon>Embryophyta</taxon>
        <taxon>Tracheophyta</taxon>
        <taxon>Spermatophyta</taxon>
        <taxon>Magnoliopsida</taxon>
        <taxon>eudicotyledons</taxon>
        <taxon>Gunneridae</taxon>
        <taxon>Pentapetalae</taxon>
        <taxon>asterids</taxon>
        <taxon>campanulids</taxon>
        <taxon>Asterales</taxon>
        <taxon>Asteraceae</taxon>
        <taxon>Cichorioideae</taxon>
        <taxon>Cichorieae</taxon>
        <taxon>Lactucinae</taxon>
        <taxon>Lactuca</taxon>
    </lineage>
</organism>
<dbReference type="EMBL" id="OX465084">
    <property type="protein sequence ID" value="CAI9299972.1"/>
    <property type="molecule type" value="Genomic_DNA"/>
</dbReference>
<dbReference type="Pfam" id="PF12937">
    <property type="entry name" value="F-box-like"/>
    <property type="match status" value="1"/>
</dbReference>
<dbReference type="InterPro" id="IPR036047">
    <property type="entry name" value="F-box-like_dom_sf"/>
</dbReference>
<dbReference type="SUPFAM" id="SSF52047">
    <property type="entry name" value="RNI-like"/>
    <property type="match status" value="1"/>
</dbReference>
<dbReference type="PANTHER" id="PTHR13382:SF22">
    <property type="entry name" value="F-BOX PROTEIN SKIP14"/>
    <property type="match status" value="1"/>
</dbReference>
<accession>A0AA35ZY56</accession>
<dbReference type="InterPro" id="IPR050648">
    <property type="entry name" value="F-box_LRR-repeat"/>
</dbReference>
<keyword evidence="3" id="KW-1185">Reference proteome</keyword>
<evidence type="ECO:0000313" key="2">
    <source>
        <dbReference type="EMBL" id="CAI9299972.1"/>
    </source>
</evidence>
<reference evidence="2" key="1">
    <citation type="submission" date="2023-04" db="EMBL/GenBank/DDBJ databases">
        <authorList>
            <person name="Vijverberg K."/>
            <person name="Xiong W."/>
            <person name="Schranz E."/>
        </authorList>
    </citation>
    <scope>NUCLEOTIDE SEQUENCE</scope>
</reference>
<gene>
    <name evidence="2" type="ORF">LSALG_LOCUS38649</name>
</gene>
<dbReference type="InterPro" id="IPR001810">
    <property type="entry name" value="F-box_dom"/>
</dbReference>
<name>A0AA35ZY56_LACSI</name>
<dbReference type="Gene3D" id="3.80.10.10">
    <property type="entry name" value="Ribonuclease Inhibitor"/>
    <property type="match status" value="1"/>
</dbReference>
<dbReference type="InterPro" id="IPR032675">
    <property type="entry name" value="LRR_dom_sf"/>
</dbReference>
<dbReference type="Proteomes" id="UP001177003">
    <property type="component" value="Chromosome 8"/>
</dbReference>
<proteinExistence type="predicted"/>
<feature type="domain" description="F-box" evidence="1">
    <location>
        <begin position="210"/>
        <end position="257"/>
    </location>
</feature>
<dbReference type="PROSITE" id="PS50181">
    <property type="entry name" value="FBOX"/>
    <property type="match status" value="1"/>
</dbReference>
<protein>
    <recommendedName>
        <fullName evidence="1">F-box domain-containing protein</fullName>
    </recommendedName>
</protein>
<dbReference type="SUPFAM" id="SSF81383">
    <property type="entry name" value="F-box domain"/>
    <property type="match status" value="1"/>
</dbReference>
<dbReference type="AlphaFoldDB" id="A0AA35ZY56"/>
<evidence type="ECO:0000259" key="1">
    <source>
        <dbReference type="PROSITE" id="PS50181"/>
    </source>
</evidence>